<protein>
    <submittedName>
        <fullName evidence="4">ADP-ribosylglycohydrolase family protein</fullName>
    </submittedName>
</protein>
<dbReference type="PANTHER" id="PTHR16222:SF24">
    <property type="entry name" value="ADP-RIBOSYLHYDROLASE ARH3"/>
    <property type="match status" value="1"/>
</dbReference>
<evidence type="ECO:0000256" key="1">
    <source>
        <dbReference type="ARBA" id="ARBA00010702"/>
    </source>
</evidence>
<feature type="binding site" evidence="3">
    <location>
        <position position="110"/>
    </location>
    <ligand>
        <name>Mg(2+)</name>
        <dbReference type="ChEBI" id="CHEBI:18420"/>
        <label>1</label>
    </ligand>
</feature>
<feature type="binding site" evidence="3">
    <location>
        <position position="109"/>
    </location>
    <ligand>
        <name>Mg(2+)</name>
        <dbReference type="ChEBI" id="CHEBI:18420"/>
        <label>1</label>
    </ligand>
</feature>
<name>A0A9D1IDR5_9FIRM</name>
<keyword evidence="3" id="KW-0460">Magnesium</keyword>
<dbReference type="InterPro" id="IPR005502">
    <property type="entry name" value="Ribosyl_crysJ1"/>
</dbReference>
<feature type="binding site" evidence="3">
    <location>
        <position position="360"/>
    </location>
    <ligand>
        <name>Mg(2+)</name>
        <dbReference type="ChEBI" id="CHEBI:18420"/>
        <label>1</label>
    </ligand>
</feature>
<dbReference type="Pfam" id="PF03747">
    <property type="entry name" value="ADP_ribosyl_GH"/>
    <property type="match status" value="1"/>
</dbReference>
<comment type="similarity">
    <text evidence="1">Belongs to the ADP-ribosylglycohydrolase family.</text>
</comment>
<evidence type="ECO:0000313" key="4">
    <source>
        <dbReference type="EMBL" id="HIU35333.1"/>
    </source>
</evidence>
<dbReference type="PANTHER" id="PTHR16222">
    <property type="entry name" value="ADP-RIBOSYLGLYCOHYDROLASE"/>
    <property type="match status" value="1"/>
</dbReference>
<feature type="binding site" evidence="3">
    <location>
        <position position="361"/>
    </location>
    <ligand>
        <name>Mg(2+)</name>
        <dbReference type="ChEBI" id="CHEBI:18420"/>
        <label>1</label>
    </ligand>
</feature>
<dbReference type="GO" id="GO:0046872">
    <property type="term" value="F:metal ion binding"/>
    <property type="evidence" value="ECO:0007669"/>
    <property type="project" value="UniProtKB-KW"/>
</dbReference>
<reference evidence="4" key="2">
    <citation type="journal article" date="2021" name="PeerJ">
        <title>Extensive microbial diversity within the chicken gut microbiome revealed by metagenomics and culture.</title>
        <authorList>
            <person name="Gilroy R."/>
            <person name="Ravi A."/>
            <person name="Getino M."/>
            <person name="Pursley I."/>
            <person name="Horton D.L."/>
            <person name="Alikhan N.F."/>
            <person name="Baker D."/>
            <person name="Gharbi K."/>
            <person name="Hall N."/>
            <person name="Watson M."/>
            <person name="Adriaenssens E.M."/>
            <person name="Foster-Nyarko E."/>
            <person name="Jarju S."/>
            <person name="Secka A."/>
            <person name="Antonio M."/>
            <person name="Oren A."/>
            <person name="Chaudhuri R.R."/>
            <person name="La Ragione R."/>
            <person name="Hildebrand F."/>
            <person name="Pallen M.J."/>
        </authorList>
    </citation>
    <scope>NUCLEOTIDE SEQUENCE</scope>
    <source>
        <strain evidence="4">ChiGjej1B1-19959</strain>
    </source>
</reference>
<reference evidence="4" key="1">
    <citation type="submission" date="2020-10" db="EMBL/GenBank/DDBJ databases">
        <authorList>
            <person name="Gilroy R."/>
        </authorList>
    </citation>
    <scope>NUCLEOTIDE SEQUENCE</scope>
    <source>
        <strain evidence="4">ChiGjej1B1-19959</strain>
    </source>
</reference>
<dbReference type="Proteomes" id="UP000824071">
    <property type="component" value="Unassembled WGS sequence"/>
</dbReference>
<evidence type="ECO:0000313" key="5">
    <source>
        <dbReference type="Proteomes" id="UP000824071"/>
    </source>
</evidence>
<dbReference type="AlphaFoldDB" id="A0A9D1IDR5"/>
<feature type="binding site" evidence="3">
    <location>
        <position position="111"/>
    </location>
    <ligand>
        <name>Mg(2+)</name>
        <dbReference type="ChEBI" id="CHEBI:18420"/>
        <label>1</label>
    </ligand>
</feature>
<comment type="caution">
    <text evidence="4">The sequence shown here is derived from an EMBL/GenBank/DDBJ whole genome shotgun (WGS) entry which is preliminary data.</text>
</comment>
<evidence type="ECO:0000256" key="2">
    <source>
        <dbReference type="ARBA" id="ARBA00022801"/>
    </source>
</evidence>
<keyword evidence="3" id="KW-0479">Metal-binding</keyword>
<dbReference type="EMBL" id="DVMW01000016">
    <property type="protein sequence ID" value="HIU35333.1"/>
    <property type="molecule type" value="Genomic_DNA"/>
</dbReference>
<keyword evidence="2" id="KW-0378">Hydrolase</keyword>
<proteinExistence type="inferred from homology"/>
<accession>A0A9D1IDR5</accession>
<dbReference type="Gene3D" id="1.10.4080.10">
    <property type="entry name" value="ADP-ribosylation/Crystallin J1"/>
    <property type="match status" value="1"/>
</dbReference>
<evidence type="ECO:0000256" key="3">
    <source>
        <dbReference type="PIRSR" id="PIRSR605502-1"/>
    </source>
</evidence>
<dbReference type="SUPFAM" id="SSF101478">
    <property type="entry name" value="ADP-ribosylglycohydrolase"/>
    <property type="match status" value="1"/>
</dbReference>
<feature type="binding site" evidence="3">
    <location>
        <position position="358"/>
    </location>
    <ligand>
        <name>Mg(2+)</name>
        <dbReference type="ChEBI" id="CHEBI:18420"/>
        <label>1</label>
    </ligand>
</feature>
<dbReference type="InterPro" id="IPR036705">
    <property type="entry name" value="Ribosyl_crysJ1_sf"/>
</dbReference>
<dbReference type="InterPro" id="IPR050792">
    <property type="entry name" value="ADP-ribosylglycohydrolase"/>
</dbReference>
<comment type="cofactor">
    <cofactor evidence="3">
        <name>Mg(2+)</name>
        <dbReference type="ChEBI" id="CHEBI:18420"/>
    </cofactor>
    <text evidence="3">Binds 2 magnesium ions per subunit.</text>
</comment>
<organism evidence="4 5">
    <name type="scientific">Candidatus Fimenecus excrementigallinarum</name>
    <dbReference type="NCBI Taxonomy" id="2840816"/>
    <lineage>
        <taxon>Bacteria</taxon>
        <taxon>Bacillati</taxon>
        <taxon>Bacillota</taxon>
        <taxon>Clostridia</taxon>
        <taxon>Candidatus Fimenecus</taxon>
    </lineage>
</organism>
<sequence>MKAKDFFRRIDFAVLDKTRDQYNLNAFQRNFAQFYREEDSAEIRRAEARKKENEAKLNPIRGCLFGGAVGDALGYPVEFLSADAIFARYGKAGITEYELDEQTGKALISDDTQMTLFTANGLLVGDTRGCMRGVCGWPRSYVAAAYRDWLYTQTGSFEKRAQRKERQRSWLCDVPALYARRAPGNTCLSALSKGADYDPEHIKNRKNNSKGCGGIMRIAPLALNYRMAMENLDMEAAQIAAITHGHSLGYMPAAVLCHILNRIVFPGERKMALKEIVLEAKATVEKIFAADSHLHELLAIIDRAIALSENELDDFENIQALGGGWVAEETLAIGIYCSLRHADDFSRGIIAAVNHSGDSDSTGAVTGNILGALVGYEAIEQKWKTNLECADVILEMADDICHGCQMREYSTYYDAPWALKYMDMHWKSPAPRSGKMPLADIVNSSALDTINRMLRNGEL</sequence>
<dbReference type="GO" id="GO:0016787">
    <property type="term" value="F:hydrolase activity"/>
    <property type="evidence" value="ECO:0007669"/>
    <property type="project" value="UniProtKB-KW"/>
</dbReference>
<gene>
    <name evidence="4" type="ORF">IAC53_01825</name>
</gene>